<keyword evidence="4 6" id="KW-1133">Transmembrane helix</keyword>
<evidence type="ECO:0000256" key="6">
    <source>
        <dbReference type="SAM" id="Phobius"/>
    </source>
</evidence>
<keyword evidence="3 6" id="KW-0812">Transmembrane</keyword>
<feature type="transmembrane region" description="Helical" evidence="6">
    <location>
        <begin position="131"/>
        <end position="153"/>
    </location>
</feature>
<name>A0A147KA90_9BACI</name>
<reference evidence="7 8" key="1">
    <citation type="journal article" date="2016" name="Front. Microbiol.">
        <title>Microevolution Analysis of Bacillus coahuilensis Unveils Differences in Phosphorus Acquisition Strategies and Their Regulation.</title>
        <authorList>
            <person name="Gomez-Lunar Z."/>
            <person name="Hernandez-Gonzalez I."/>
            <person name="Rodriguez-Torres M.D."/>
            <person name="Souza V."/>
            <person name="Olmedo-Alvarez G."/>
        </authorList>
    </citation>
    <scope>NUCLEOTIDE SEQUENCE [LARGE SCALE GENOMIC DNA]</scope>
    <source>
        <strain evidence="8">p1.1.43</strain>
    </source>
</reference>
<dbReference type="Proteomes" id="UP000074108">
    <property type="component" value="Unassembled WGS sequence"/>
</dbReference>
<keyword evidence="8" id="KW-1185">Reference proteome</keyword>
<dbReference type="Pfam" id="PF03649">
    <property type="entry name" value="UPF0014"/>
    <property type="match status" value="1"/>
</dbReference>
<proteinExistence type="inferred from homology"/>
<dbReference type="InterPro" id="IPR005226">
    <property type="entry name" value="UPF0014_fam"/>
</dbReference>
<dbReference type="RefSeq" id="WP_059350631.1">
    <property type="nucleotide sequence ID" value="NZ_LDYG01000021.1"/>
</dbReference>
<feature type="transmembrane region" description="Helical" evidence="6">
    <location>
        <begin position="6"/>
        <end position="26"/>
    </location>
</feature>
<feature type="transmembrane region" description="Helical" evidence="6">
    <location>
        <begin position="224"/>
        <end position="252"/>
    </location>
</feature>
<dbReference type="PANTHER" id="PTHR30028:SF0">
    <property type="entry name" value="PROTEIN ALUMINUM SENSITIVE 3"/>
    <property type="match status" value="1"/>
</dbReference>
<feature type="transmembrane region" description="Helical" evidence="6">
    <location>
        <begin position="96"/>
        <end position="119"/>
    </location>
</feature>
<evidence type="ECO:0000256" key="1">
    <source>
        <dbReference type="ARBA" id="ARBA00004141"/>
    </source>
</evidence>
<protein>
    <submittedName>
        <fullName evidence="7">Membrane protein</fullName>
    </submittedName>
</protein>
<evidence type="ECO:0000256" key="2">
    <source>
        <dbReference type="ARBA" id="ARBA00005268"/>
    </source>
</evidence>
<accession>A0A147KA90</accession>
<keyword evidence="5 6" id="KW-0472">Membrane</keyword>
<dbReference type="PANTHER" id="PTHR30028">
    <property type="entry name" value="UPF0014 INNER MEMBRANE PROTEIN YBBM-RELATED"/>
    <property type="match status" value="1"/>
</dbReference>
<dbReference type="GO" id="GO:0005886">
    <property type="term" value="C:plasma membrane"/>
    <property type="evidence" value="ECO:0007669"/>
    <property type="project" value="TreeGrafter"/>
</dbReference>
<evidence type="ECO:0000256" key="5">
    <source>
        <dbReference type="ARBA" id="ARBA00023136"/>
    </source>
</evidence>
<comment type="caution">
    <text evidence="7">The sequence shown here is derived from an EMBL/GenBank/DDBJ whole genome shotgun (WGS) entry which is preliminary data.</text>
</comment>
<feature type="transmembrane region" description="Helical" evidence="6">
    <location>
        <begin position="38"/>
        <end position="60"/>
    </location>
</feature>
<dbReference type="EMBL" id="LDYG01000021">
    <property type="protein sequence ID" value="KUP07606.1"/>
    <property type="molecule type" value="Genomic_DNA"/>
</dbReference>
<sequence length="268" mass="29982">MKQELINIEFLNLVGAYVFILLLLWIVAKWKISEKNKIILATVRMTLQLVGAGYVLSYLFENPHPLLTIMVVLFMEIFAVYTIIKQLRYNLSLQLIKWVIFSMFAGTVGVLGSYVLIIIQPDQWFEPRYMIPLAGMIIGNSMTGITLGINELIGTVYDQRERMEASLMMGAEPKQVIKPIINKSFGSAILPTINSMLGMGIIFLPGMMTGQILAGASPLTAIEYQIAIMLGIVGSVTLTTFIFLVTSSYAFFTNHNSLTFRFIKKSSN</sequence>
<evidence type="ECO:0000313" key="8">
    <source>
        <dbReference type="Proteomes" id="UP000074108"/>
    </source>
</evidence>
<dbReference type="OrthoDB" id="9791807at2"/>
<evidence type="ECO:0000256" key="3">
    <source>
        <dbReference type="ARBA" id="ARBA00022692"/>
    </source>
</evidence>
<dbReference type="STRING" id="1150625.Q75_05100"/>
<feature type="transmembrane region" description="Helical" evidence="6">
    <location>
        <begin position="66"/>
        <end position="84"/>
    </location>
</feature>
<dbReference type="AlphaFoldDB" id="A0A147KA90"/>
<gene>
    <name evidence="7" type="ORF">Q75_05100</name>
</gene>
<evidence type="ECO:0000313" key="7">
    <source>
        <dbReference type="EMBL" id="KUP07606.1"/>
    </source>
</evidence>
<comment type="similarity">
    <text evidence="2">Belongs to the UPF0014 family.</text>
</comment>
<feature type="transmembrane region" description="Helical" evidence="6">
    <location>
        <begin position="184"/>
        <end position="204"/>
    </location>
</feature>
<organism evidence="7 8">
    <name type="scientific">Bacillus coahuilensis p1.1.43</name>
    <dbReference type="NCBI Taxonomy" id="1150625"/>
    <lineage>
        <taxon>Bacteria</taxon>
        <taxon>Bacillati</taxon>
        <taxon>Bacillota</taxon>
        <taxon>Bacilli</taxon>
        <taxon>Bacillales</taxon>
        <taxon>Bacillaceae</taxon>
        <taxon>Bacillus</taxon>
    </lineage>
</organism>
<evidence type="ECO:0000256" key="4">
    <source>
        <dbReference type="ARBA" id="ARBA00022989"/>
    </source>
</evidence>
<dbReference type="PATRIC" id="fig|1150625.3.peg.1073"/>
<comment type="subcellular location">
    <subcellularLocation>
        <location evidence="1">Membrane</location>
        <topology evidence="1">Multi-pass membrane protein</topology>
    </subcellularLocation>
</comment>